<evidence type="ECO:0000259" key="5">
    <source>
        <dbReference type="Pfam" id="PF00535"/>
    </source>
</evidence>
<reference evidence="7 9" key="2">
    <citation type="submission" date="2018-01" db="EMBL/GenBank/DDBJ databases">
        <title>Draft Genomic Sequencing Of Potential Extraintestinal Pathogenic Escherichia coli B8S18 Isolated From Retail Chicken Skin.</title>
        <authorList>
            <person name="Xu A."/>
            <person name="Tilman S."/>
            <person name="Wisser-Parker K."/>
            <person name="Sheen S."/>
            <person name="Sommers C."/>
        </authorList>
    </citation>
    <scope>NUCLEOTIDE SEQUENCE [LARGE SCALE GENOMIC DNA]</scope>
    <source>
        <strain evidence="7 9">B8S18Com</strain>
    </source>
</reference>
<dbReference type="AlphaFoldDB" id="A0A1V3V3K5"/>
<keyword evidence="4" id="KW-1133">Transmembrane helix</keyword>
<dbReference type="RefSeq" id="WP_021523151.1">
    <property type="nucleotide sequence ID" value="NZ_AP019803.1"/>
</dbReference>
<comment type="similarity">
    <text evidence="1">Belongs to the glycosyltransferase 2 family.</text>
</comment>
<dbReference type="EMBL" id="DABGKQ010000016">
    <property type="protein sequence ID" value="HAJ5805269.1"/>
    <property type="molecule type" value="Genomic_DNA"/>
</dbReference>
<dbReference type="SUPFAM" id="SSF53448">
    <property type="entry name" value="Nucleotide-diphospho-sugar transferases"/>
    <property type="match status" value="1"/>
</dbReference>
<reference evidence="6 11" key="1">
    <citation type="journal article" date="2018" name="Genome Biol.">
        <title>SKESA: strategic k-mer extension for scrupulous assemblies.</title>
        <authorList>
            <person name="Souvorov A."/>
            <person name="Agarwala R."/>
            <person name="Lipman D.J."/>
        </authorList>
    </citation>
    <scope>NUCLEOTIDE SEQUENCE [LARGE SCALE GENOMIC DNA]</scope>
    <source>
        <strain evidence="11">ecoli[ST-405]</strain>
        <strain evidence="6">Ecoli[ST-405]</strain>
    </source>
</reference>
<keyword evidence="4" id="KW-0472">Membrane</keyword>
<keyword evidence="3 7" id="KW-0808">Transferase</keyword>
<dbReference type="EMBL" id="QYOH01000058">
    <property type="protein sequence ID" value="TXU29950.1"/>
    <property type="molecule type" value="Genomic_DNA"/>
</dbReference>
<dbReference type="InterPro" id="IPR050834">
    <property type="entry name" value="Glycosyltransf_2"/>
</dbReference>
<accession>A0A1V3V3K5</accession>
<dbReference type="Proteomes" id="UP000460654">
    <property type="component" value="Unassembled WGS sequence"/>
</dbReference>
<sequence length="310" mass="36340">MKNEPLISILIPTYNVGAWIDEAINSIIEQTYKKIEIIIIDDYSTDNTREKIQNLARTDSRIKIIYNKENQKIVKSLNQGLLLAKGQYIARFDGDDIAAPDRIEKQLHYLEANDLDIVGCQMHSINEIGEHLTKSISPVGEDIVKKVSKYVSPIAHIWLAKREVYDELQGYREIPYAEDYDFILRALDRGYKCDNHPEYLMYIRHRQGNSASVASLLQRKAHNYVLKLHKLRIRRGRDNFDVLSMHKKLSSSILIEKLHSTSSRCLALAVQQKSMYRRFFFIFLTVLLSIYNMQYLYRRLIVRNIMRNKK</sequence>
<dbReference type="InterPro" id="IPR029044">
    <property type="entry name" value="Nucleotide-diphossugar_trans"/>
</dbReference>
<feature type="domain" description="Glycosyltransferase 2-like" evidence="5">
    <location>
        <begin position="8"/>
        <end position="165"/>
    </location>
</feature>
<dbReference type="Pfam" id="PF00535">
    <property type="entry name" value="Glycos_transf_2"/>
    <property type="match status" value="1"/>
</dbReference>
<evidence type="ECO:0000313" key="8">
    <source>
        <dbReference type="EMBL" id="TXU29950.1"/>
    </source>
</evidence>
<dbReference type="Proteomes" id="UP000842519">
    <property type="component" value="Unassembled WGS sequence"/>
</dbReference>
<keyword evidence="4" id="KW-0812">Transmembrane</keyword>
<keyword evidence="2" id="KW-0328">Glycosyltransferase</keyword>
<evidence type="ECO:0000313" key="11">
    <source>
        <dbReference type="Proteomes" id="UP000842519"/>
    </source>
</evidence>
<proteinExistence type="inferred from homology"/>
<reference evidence="6" key="4">
    <citation type="submission" date="2019-11" db="EMBL/GenBank/DDBJ databases">
        <authorList>
            <consortium name="NCBI Pathogen Detection Project"/>
        </authorList>
    </citation>
    <scope>NUCLEOTIDE SEQUENCE</scope>
    <source>
        <strain evidence="6">Ecoli[ST-405]</strain>
    </source>
</reference>
<gene>
    <name evidence="7" type="ORF">C2M16_21500</name>
    <name evidence="8" type="ORF">D4N09_24090</name>
    <name evidence="6" type="ORF">HLZ39_12235</name>
</gene>
<evidence type="ECO:0000256" key="4">
    <source>
        <dbReference type="SAM" id="Phobius"/>
    </source>
</evidence>
<evidence type="ECO:0000313" key="6">
    <source>
        <dbReference type="EMBL" id="HAJ5805269.1"/>
    </source>
</evidence>
<name>A0A1V3V3K5_ECOLX</name>
<dbReference type="PANTHER" id="PTHR43685:SF5">
    <property type="entry name" value="GLYCOSYLTRANSFERASE EPSE-RELATED"/>
    <property type="match status" value="1"/>
</dbReference>
<evidence type="ECO:0000256" key="3">
    <source>
        <dbReference type="ARBA" id="ARBA00022679"/>
    </source>
</evidence>
<evidence type="ECO:0000313" key="10">
    <source>
        <dbReference type="Proteomes" id="UP000460654"/>
    </source>
</evidence>
<evidence type="ECO:0000313" key="9">
    <source>
        <dbReference type="Proteomes" id="UP000236598"/>
    </source>
</evidence>
<dbReference type="CDD" id="cd00761">
    <property type="entry name" value="Glyco_tranf_GTA_type"/>
    <property type="match status" value="1"/>
</dbReference>
<reference evidence="8 10" key="3">
    <citation type="submission" date="2018-09" db="EMBL/GenBank/DDBJ databases">
        <title>Persistent metagenomic signatures of early life antibiotic treatment in the infant gut microbiota and resistome.</title>
        <authorList>
            <person name="Gasparrini A.J."/>
        </authorList>
    </citation>
    <scope>NUCLEOTIDE SEQUENCE [LARGE SCALE GENOMIC DNA]</scope>
    <source>
        <strain evidence="8 10">T0181B.E-10</strain>
    </source>
</reference>
<dbReference type="Gene3D" id="3.90.550.10">
    <property type="entry name" value="Spore Coat Polysaccharide Biosynthesis Protein SpsA, Chain A"/>
    <property type="match status" value="1"/>
</dbReference>
<dbReference type="InterPro" id="IPR001173">
    <property type="entry name" value="Glyco_trans_2-like"/>
</dbReference>
<organism evidence="7 9">
    <name type="scientific">Escherichia coli</name>
    <dbReference type="NCBI Taxonomy" id="562"/>
    <lineage>
        <taxon>Bacteria</taxon>
        <taxon>Pseudomonadati</taxon>
        <taxon>Pseudomonadota</taxon>
        <taxon>Gammaproteobacteria</taxon>
        <taxon>Enterobacterales</taxon>
        <taxon>Enterobacteriaceae</taxon>
        <taxon>Escherichia</taxon>
    </lineage>
</organism>
<comment type="caution">
    <text evidence="7">The sequence shown here is derived from an EMBL/GenBank/DDBJ whole genome shotgun (WGS) entry which is preliminary data.</text>
</comment>
<evidence type="ECO:0000313" key="7">
    <source>
        <dbReference type="EMBL" id="PNY65768.1"/>
    </source>
</evidence>
<feature type="transmembrane region" description="Helical" evidence="4">
    <location>
        <begin position="279"/>
        <end position="297"/>
    </location>
</feature>
<dbReference type="Proteomes" id="UP000236598">
    <property type="component" value="Unassembled WGS sequence"/>
</dbReference>
<dbReference type="EMBL" id="PPHQ01000021">
    <property type="protein sequence ID" value="PNY65768.1"/>
    <property type="molecule type" value="Genomic_DNA"/>
</dbReference>
<dbReference type="PANTHER" id="PTHR43685">
    <property type="entry name" value="GLYCOSYLTRANSFERASE"/>
    <property type="match status" value="1"/>
</dbReference>
<dbReference type="GO" id="GO:0016757">
    <property type="term" value="F:glycosyltransferase activity"/>
    <property type="evidence" value="ECO:0007669"/>
    <property type="project" value="UniProtKB-KW"/>
</dbReference>
<evidence type="ECO:0000256" key="1">
    <source>
        <dbReference type="ARBA" id="ARBA00006739"/>
    </source>
</evidence>
<evidence type="ECO:0000256" key="2">
    <source>
        <dbReference type="ARBA" id="ARBA00022676"/>
    </source>
</evidence>
<protein>
    <submittedName>
        <fullName evidence="7">Glycosyl transferase family 2</fullName>
    </submittedName>
    <submittedName>
        <fullName evidence="6">Glycosyltransferase</fullName>
    </submittedName>
</protein>